<sequence>MALTLKLPAANGALETYTLRGDSPVQPAVGVKFDRIAYSAAHVVADPLAAVDPWLQAAVDWDATIAYRQRLWSFGTGVAEAMDTAQRGMGLDWPTSLELIRRSLDAARDVPGALVASGCGTDHLPPENARTVDDVIRAYEEQMEAIEKLGGKLIVMASRALARVATGPGDYEKVYGRILSQAKQPVVLHWLGEMFDPALAGYWGTKDVDAAMNTALGIIEAHASKVDGIKISLLDKDKEIAMRRRLPAGVRMYTGDDFNYAELIAGDGFGSAPVHGKSDALLGIFDAIAPAASAALGELAQGNLEKFHAILGPTVPLSRHIFAAPTRFYKTGVVFMAWLNGHQSHFTMVGGQQSTRSMVHFAELFRLADAANLLEQPELATRRMKTLAALHGIE</sequence>
<organism evidence="1 2">
    <name type="scientific">Ramlibacter terrae</name>
    <dbReference type="NCBI Taxonomy" id="2732511"/>
    <lineage>
        <taxon>Bacteria</taxon>
        <taxon>Pseudomonadati</taxon>
        <taxon>Pseudomonadota</taxon>
        <taxon>Betaproteobacteria</taxon>
        <taxon>Burkholderiales</taxon>
        <taxon>Comamonadaceae</taxon>
        <taxon>Ramlibacter</taxon>
    </lineage>
</organism>
<dbReference type="SUPFAM" id="SSF51569">
    <property type="entry name" value="Aldolase"/>
    <property type="match status" value="1"/>
</dbReference>
<name>A0ABX6P3T5_9BURK</name>
<keyword evidence="2" id="KW-1185">Reference proteome</keyword>
<proteinExistence type="predicted"/>
<dbReference type="InterPro" id="IPR009334">
    <property type="entry name" value="DUF993"/>
</dbReference>
<reference evidence="1 2" key="1">
    <citation type="submission" date="2020-05" db="EMBL/GenBank/DDBJ databases">
        <title>Ramlibacter rhizophilus sp. nov., isolated from rhizosphere soil of national flower Mugunghwa from South Korea.</title>
        <authorList>
            <person name="Zheng-Fei Y."/>
            <person name="Huan T."/>
        </authorList>
    </citation>
    <scope>NUCLEOTIDE SEQUENCE [LARGE SCALE GENOMIC DNA]</scope>
    <source>
        <strain evidence="1 2">H242</strain>
    </source>
</reference>
<evidence type="ECO:0000313" key="1">
    <source>
        <dbReference type="EMBL" id="QJW84738.1"/>
    </source>
</evidence>
<dbReference type="Proteomes" id="UP000500826">
    <property type="component" value="Chromosome"/>
</dbReference>
<dbReference type="InterPro" id="IPR013785">
    <property type="entry name" value="Aldolase_TIM"/>
</dbReference>
<gene>
    <name evidence="1" type="ORF">HK414_16890</name>
</gene>
<dbReference type="EMBL" id="CP053418">
    <property type="protein sequence ID" value="QJW84738.1"/>
    <property type="molecule type" value="Genomic_DNA"/>
</dbReference>
<evidence type="ECO:0000313" key="2">
    <source>
        <dbReference type="Proteomes" id="UP000500826"/>
    </source>
</evidence>
<accession>A0ABX6P3T5</accession>
<dbReference type="Gene3D" id="3.20.20.70">
    <property type="entry name" value="Aldolase class I"/>
    <property type="match status" value="1"/>
</dbReference>
<protein>
    <submittedName>
        <fullName evidence="1">Dihydrodipicolinate synthase family protein</fullName>
    </submittedName>
</protein>
<dbReference type="Pfam" id="PF06187">
    <property type="entry name" value="DUF993"/>
    <property type="match status" value="1"/>
</dbReference>
<reference evidence="1 2" key="2">
    <citation type="submission" date="2020-05" db="EMBL/GenBank/DDBJ databases">
        <authorList>
            <person name="Khan S.A."/>
            <person name="Jeon C.O."/>
            <person name="Chun B.H."/>
        </authorList>
    </citation>
    <scope>NUCLEOTIDE SEQUENCE [LARGE SCALE GENOMIC DNA]</scope>
    <source>
        <strain evidence="1 2">H242</strain>
    </source>
</reference>